<feature type="repeat" description="TPR" evidence="1">
    <location>
        <begin position="251"/>
        <end position="284"/>
    </location>
</feature>
<dbReference type="PANTHER" id="PTHR47689:SF2">
    <property type="entry name" value="TETRATRICOPEPTIDE REPEAT (TPR)-LIKE SUPERFAMILY PROTEIN"/>
    <property type="match status" value="1"/>
</dbReference>
<keyword evidence="3" id="KW-1185">Reference proteome</keyword>
<reference evidence="2" key="1">
    <citation type="submission" date="2022-05" db="EMBL/GenBank/DDBJ databases">
        <title>The Musa troglodytarum L. genome provides insights into the mechanism of non-climacteric behaviour and enrichment of carotenoids.</title>
        <authorList>
            <person name="Wang J."/>
        </authorList>
    </citation>
    <scope>NUCLEOTIDE SEQUENCE</scope>
    <source>
        <tissue evidence="2">Leaf</tissue>
    </source>
</reference>
<proteinExistence type="predicted"/>
<evidence type="ECO:0000313" key="2">
    <source>
        <dbReference type="EMBL" id="URE19754.1"/>
    </source>
</evidence>
<accession>A0A9E7GQ85</accession>
<organism evidence="2 3">
    <name type="scientific">Musa troglodytarum</name>
    <name type="common">fe'i banana</name>
    <dbReference type="NCBI Taxonomy" id="320322"/>
    <lineage>
        <taxon>Eukaryota</taxon>
        <taxon>Viridiplantae</taxon>
        <taxon>Streptophyta</taxon>
        <taxon>Embryophyta</taxon>
        <taxon>Tracheophyta</taxon>
        <taxon>Spermatophyta</taxon>
        <taxon>Magnoliopsida</taxon>
        <taxon>Liliopsida</taxon>
        <taxon>Zingiberales</taxon>
        <taxon>Musaceae</taxon>
        <taxon>Musa</taxon>
    </lineage>
</organism>
<keyword evidence="1" id="KW-0802">TPR repeat</keyword>
<dbReference type="Pfam" id="PF13424">
    <property type="entry name" value="TPR_12"/>
    <property type="match status" value="2"/>
</dbReference>
<name>A0A9E7GQ85_9LILI</name>
<protein>
    <submittedName>
        <fullName evidence="2">Kinesin light chain</fullName>
    </submittedName>
</protein>
<dbReference type="Pfam" id="PF13374">
    <property type="entry name" value="TPR_10"/>
    <property type="match status" value="1"/>
</dbReference>
<dbReference type="InterPro" id="IPR019734">
    <property type="entry name" value="TPR_rpt"/>
</dbReference>
<dbReference type="SUPFAM" id="SSF48452">
    <property type="entry name" value="TPR-like"/>
    <property type="match status" value="2"/>
</dbReference>
<evidence type="ECO:0000313" key="3">
    <source>
        <dbReference type="Proteomes" id="UP001055439"/>
    </source>
</evidence>
<evidence type="ECO:0000256" key="1">
    <source>
        <dbReference type="PROSITE-ProRule" id="PRU00339"/>
    </source>
</evidence>
<dbReference type="OrthoDB" id="5061070at2759"/>
<dbReference type="Proteomes" id="UP001055439">
    <property type="component" value="Chromosome 7"/>
</dbReference>
<dbReference type="PROSITE" id="PS50005">
    <property type="entry name" value="TPR"/>
    <property type="match status" value="1"/>
</dbReference>
<gene>
    <name evidence="2" type="ORF">MUK42_23161</name>
</gene>
<dbReference type="PANTHER" id="PTHR47689">
    <property type="entry name" value="TETRATRICOPEPTIDE REPEAT (TPR)-LIKE SUPERFAMILY PROTEIN"/>
    <property type="match status" value="1"/>
</dbReference>
<dbReference type="EMBL" id="CP097509">
    <property type="protein sequence ID" value="URE19754.1"/>
    <property type="molecule type" value="Genomic_DNA"/>
</dbReference>
<dbReference type="AlphaFoldDB" id="A0A9E7GQ85"/>
<dbReference type="Gene3D" id="1.25.40.10">
    <property type="entry name" value="Tetratricopeptide repeat domain"/>
    <property type="match status" value="2"/>
</dbReference>
<dbReference type="InterPro" id="IPR011990">
    <property type="entry name" value="TPR-like_helical_dom_sf"/>
</dbReference>
<dbReference type="SMART" id="SM00028">
    <property type="entry name" value="TPR"/>
    <property type="match status" value="4"/>
</dbReference>
<sequence length="615" mass="68159">MRGQKPAAHITIPCLSLLHADSGGSHGGLRSPRLSFSPVSKICTNLYKSWVSARSPFASAESWGFLLGLMWIRRASALLRGIRCPRRFAAPRMLLRAGSAPSSSLTSYCGSDSGFCWNKHRLHLMLGIIISGQTVIILGSNQNSVFAQDASVAEEATENDQGQVYVTGLRKIEDGSVISNGKLDEAEKFFQAALDEATKGFGAKDPHVASSCNNLAELYRVKKAYEKAEPLYLEAINILEDTFGAVDVRVGAALHNLGQFYLALRKLEQARKCYERALKIKGRVLGYGHTEYADTMYHLGRVLHLQGKEKEAEDLIRESIRILEEAGLGESATCIRRMRYLTQIPLNSNRLAEAENFQRKILHILELSKGWDSIDTVIAAENLALTLQSLGNLIEAKELLERCLAARQKIFPQNHVQVAANMLHLARVAMLNSNNLRKVKVSEASGELDNAKLLLNTSVRIVKDILGSSGMNQNSFKSSNSEGEKDRHVALIIQLQSLDSLGLLDVQRRELVEARETFEYPIEVEHALRDCISIFKEPCTRSMVLDARTVKKEYLSCLKHLRNLATTTMEESQKSIVLQELIDEAQPISDVISFNLSALIGTDGQDPSQQLDTSI</sequence>